<accession>A0A2M8W0G0</accession>
<dbReference type="PRINTS" id="PR00035">
    <property type="entry name" value="HTHGNTR"/>
</dbReference>
<reference evidence="5 6" key="1">
    <citation type="submission" date="2017-11" db="EMBL/GenBank/DDBJ databases">
        <title>Genomic Encyclopedia of Archaeal and Bacterial Type Strains, Phase II (KMG-II): From Individual Species to Whole Genera.</title>
        <authorList>
            <person name="Goeker M."/>
        </authorList>
    </citation>
    <scope>NUCLEOTIDE SEQUENCE [LARGE SCALE GENOMIC DNA]</scope>
    <source>
        <strain evidence="5 6">DSM 29128</strain>
    </source>
</reference>
<dbReference type="EMBL" id="PGTY01000004">
    <property type="protein sequence ID" value="PJI84406.1"/>
    <property type="molecule type" value="Genomic_DNA"/>
</dbReference>
<dbReference type="InterPro" id="IPR008920">
    <property type="entry name" value="TF_FadR/GntR_C"/>
</dbReference>
<dbReference type="AlphaFoldDB" id="A0A2M8W0G0"/>
<dbReference type="Pfam" id="PF07729">
    <property type="entry name" value="FCD"/>
    <property type="match status" value="1"/>
</dbReference>
<dbReference type="SUPFAM" id="SSF48008">
    <property type="entry name" value="GntR ligand-binding domain-like"/>
    <property type="match status" value="1"/>
</dbReference>
<comment type="caution">
    <text evidence="5">The sequence shown here is derived from an EMBL/GenBank/DDBJ whole genome shotgun (WGS) entry which is preliminary data.</text>
</comment>
<evidence type="ECO:0000256" key="2">
    <source>
        <dbReference type="ARBA" id="ARBA00023125"/>
    </source>
</evidence>
<dbReference type="Proteomes" id="UP000228531">
    <property type="component" value="Unassembled WGS sequence"/>
</dbReference>
<dbReference type="Pfam" id="PF00392">
    <property type="entry name" value="GntR"/>
    <property type="match status" value="1"/>
</dbReference>
<dbReference type="Gene3D" id="1.20.120.530">
    <property type="entry name" value="GntR ligand-binding domain-like"/>
    <property type="match status" value="1"/>
</dbReference>
<dbReference type="InterPro" id="IPR036388">
    <property type="entry name" value="WH-like_DNA-bd_sf"/>
</dbReference>
<name>A0A2M8W0G0_9RHOB</name>
<dbReference type="InterPro" id="IPR036390">
    <property type="entry name" value="WH_DNA-bd_sf"/>
</dbReference>
<dbReference type="InterPro" id="IPR000524">
    <property type="entry name" value="Tscrpt_reg_HTH_GntR"/>
</dbReference>
<dbReference type="PANTHER" id="PTHR43537:SF49">
    <property type="entry name" value="TRANSCRIPTIONAL REGULATORY PROTEIN"/>
    <property type="match status" value="1"/>
</dbReference>
<keyword evidence="6" id="KW-1185">Reference proteome</keyword>
<dbReference type="PANTHER" id="PTHR43537">
    <property type="entry name" value="TRANSCRIPTIONAL REGULATOR, GNTR FAMILY"/>
    <property type="match status" value="1"/>
</dbReference>
<dbReference type="SMART" id="SM00895">
    <property type="entry name" value="FCD"/>
    <property type="match status" value="1"/>
</dbReference>
<sequence>MDKNSTSLRASTGQRIESALLDDIASGQLAPGERLDETKLAHRFDVSRTPVREALSRLTAQGVLVSGEKRGVRVAQYSREELAQMFEAMQEIESVCARLANQRLTLLARSEIEAAQENCKAAAEANDRLAYIRANEALHLAIYRATDNRYICDLASDFRRKTGPFRAKKLETQADLIASVQNHEELLAKIFSDDTQVAVDGMRKHMTESFMRVLAVNN</sequence>
<gene>
    <name evidence="5" type="ORF">BC777_3464</name>
</gene>
<dbReference type="RefSeq" id="WP_100369410.1">
    <property type="nucleotide sequence ID" value="NZ_PGTY01000004.1"/>
</dbReference>
<dbReference type="PROSITE" id="PS50949">
    <property type="entry name" value="HTH_GNTR"/>
    <property type="match status" value="1"/>
</dbReference>
<evidence type="ECO:0000256" key="1">
    <source>
        <dbReference type="ARBA" id="ARBA00023015"/>
    </source>
</evidence>
<dbReference type="InterPro" id="IPR011711">
    <property type="entry name" value="GntR_C"/>
</dbReference>
<keyword evidence="2" id="KW-0238">DNA-binding</keyword>
<dbReference type="SMART" id="SM00345">
    <property type="entry name" value="HTH_GNTR"/>
    <property type="match status" value="1"/>
</dbReference>
<dbReference type="OrthoDB" id="7620579at2"/>
<dbReference type="Gene3D" id="1.10.10.10">
    <property type="entry name" value="Winged helix-like DNA-binding domain superfamily/Winged helix DNA-binding domain"/>
    <property type="match status" value="1"/>
</dbReference>
<proteinExistence type="predicted"/>
<evidence type="ECO:0000313" key="5">
    <source>
        <dbReference type="EMBL" id="PJI84406.1"/>
    </source>
</evidence>
<dbReference type="SUPFAM" id="SSF46785">
    <property type="entry name" value="Winged helix' DNA-binding domain"/>
    <property type="match status" value="1"/>
</dbReference>
<evidence type="ECO:0000313" key="6">
    <source>
        <dbReference type="Proteomes" id="UP000228531"/>
    </source>
</evidence>
<protein>
    <submittedName>
        <fullName evidence="5">GntR family transcriptional regulator</fullName>
    </submittedName>
</protein>
<dbReference type="GO" id="GO:0003677">
    <property type="term" value="F:DNA binding"/>
    <property type="evidence" value="ECO:0007669"/>
    <property type="project" value="UniProtKB-KW"/>
</dbReference>
<dbReference type="GO" id="GO:0003700">
    <property type="term" value="F:DNA-binding transcription factor activity"/>
    <property type="evidence" value="ECO:0007669"/>
    <property type="project" value="InterPro"/>
</dbReference>
<evidence type="ECO:0000259" key="4">
    <source>
        <dbReference type="PROSITE" id="PS50949"/>
    </source>
</evidence>
<dbReference type="CDD" id="cd07377">
    <property type="entry name" value="WHTH_GntR"/>
    <property type="match status" value="1"/>
</dbReference>
<keyword evidence="1" id="KW-0805">Transcription regulation</keyword>
<evidence type="ECO:0000256" key="3">
    <source>
        <dbReference type="ARBA" id="ARBA00023163"/>
    </source>
</evidence>
<feature type="domain" description="HTH gntR-type" evidence="4">
    <location>
        <begin position="10"/>
        <end position="77"/>
    </location>
</feature>
<keyword evidence="3" id="KW-0804">Transcription</keyword>
<organism evidence="5 6">
    <name type="scientific">Yoonia maricola</name>
    <dbReference type="NCBI Taxonomy" id="420999"/>
    <lineage>
        <taxon>Bacteria</taxon>
        <taxon>Pseudomonadati</taxon>
        <taxon>Pseudomonadota</taxon>
        <taxon>Alphaproteobacteria</taxon>
        <taxon>Rhodobacterales</taxon>
        <taxon>Paracoccaceae</taxon>
        <taxon>Yoonia</taxon>
    </lineage>
</organism>